<dbReference type="OrthoDB" id="10265969at2759"/>
<dbReference type="SUPFAM" id="SSF47762">
    <property type="entry name" value="PAH2 domain"/>
    <property type="match status" value="2"/>
</dbReference>
<feature type="compositionally biased region" description="Basic and acidic residues" evidence="7">
    <location>
        <begin position="484"/>
        <end position="495"/>
    </location>
</feature>
<dbReference type="Pfam" id="PF02671">
    <property type="entry name" value="PAH"/>
    <property type="match status" value="2"/>
</dbReference>
<dbReference type="InterPro" id="IPR013194">
    <property type="entry name" value="HDAC_interact_dom"/>
</dbReference>
<comment type="subcellular location">
    <subcellularLocation>
        <location evidence="1 6">Nucleus</location>
    </subcellularLocation>
</comment>
<feature type="compositionally biased region" description="Polar residues" evidence="7">
    <location>
        <begin position="978"/>
        <end position="1009"/>
    </location>
</feature>
<dbReference type="EMBL" id="UYRU01044622">
    <property type="protein sequence ID" value="VDK87216.1"/>
    <property type="molecule type" value="Genomic_DNA"/>
</dbReference>
<dbReference type="FunFam" id="1.20.1160.11:FF:000005">
    <property type="entry name" value="SIN3 transcription regulator family member B"/>
    <property type="match status" value="1"/>
</dbReference>
<dbReference type="FunFam" id="1.20.1160.11:FF:000001">
    <property type="entry name" value="Paired amphipathic helix protein Sin3"/>
    <property type="match status" value="1"/>
</dbReference>
<dbReference type="PANTHER" id="PTHR12346:SF0">
    <property type="entry name" value="SIN3A, ISOFORM G"/>
    <property type="match status" value="1"/>
</dbReference>
<evidence type="ECO:0000256" key="1">
    <source>
        <dbReference type="ARBA" id="ARBA00004123"/>
    </source>
</evidence>
<dbReference type="GO" id="GO:0070822">
    <property type="term" value="C:Sin3-type complex"/>
    <property type="evidence" value="ECO:0007669"/>
    <property type="project" value="TreeGrafter"/>
</dbReference>
<feature type="region of interest" description="Disordered" evidence="7">
    <location>
        <begin position="484"/>
        <end position="524"/>
    </location>
</feature>
<organism evidence="9 10">
    <name type="scientific">Dibothriocephalus latus</name>
    <name type="common">Fish tapeworm</name>
    <name type="synonym">Diphyllobothrium latum</name>
    <dbReference type="NCBI Taxonomy" id="60516"/>
    <lineage>
        <taxon>Eukaryota</taxon>
        <taxon>Metazoa</taxon>
        <taxon>Spiralia</taxon>
        <taxon>Lophotrochozoa</taxon>
        <taxon>Platyhelminthes</taxon>
        <taxon>Cestoda</taxon>
        <taxon>Eucestoda</taxon>
        <taxon>Diphyllobothriidea</taxon>
        <taxon>Diphyllobothriidae</taxon>
        <taxon>Dibothriocephalus</taxon>
    </lineage>
</organism>
<keyword evidence="3" id="KW-0597">Phosphoprotein</keyword>
<proteinExistence type="predicted"/>
<evidence type="ECO:0000256" key="7">
    <source>
        <dbReference type="SAM" id="MobiDB-lite"/>
    </source>
</evidence>
<keyword evidence="5 6" id="KW-0539">Nucleus</keyword>
<keyword evidence="2" id="KW-0678">Repressor</keyword>
<dbReference type="PROSITE" id="PS51477">
    <property type="entry name" value="PAH"/>
    <property type="match status" value="2"/>
</dbReference>
<dbReference type="Gene3D" id="1.20.1160.11">
    <property type="entry name" value="Paired amphipathic helix"/>
    <property type="match status" value="3"/>
</dbReference>
<keyword evidence="4" id="KW-0832">Ubl conjugation</keyword>
<evidence type="ECO:0000256" key="6">
    <source>
        <dbReference type="PROSITE-ProRule" id="PRU00810"/>
    </source>
</evidence>
<feature type="compositionally biased region" description="Basic residues" evidence="7">
    <location>
        <begin position="960"/>
        <end position="969"/>
    </location>
</feature>
<feature type="region of interest" description="Disordered" evidence="7">
    <location>
        <begin position="1460"/>
        <end position="1538"/>
    </location>
</feature>
<evidence type="ECO:0000256" key="3">
    <source>
        <dbReference type="ARBA" id="ARBA00022553"/>
    </source>
</evidence>
<dbReference type="InterPro" id="IPR036600">
    <property type="entry name" value="PAH_sf"/>
</dbReference>
<dbReference type="Pfam" id="PF16879">
    <property type="entry name" value="Sin3a_C"/>
    <property type="match status" value="1"/>
</dbReference>
<gene>
    <name evidence="9" type="ORF">DILT_LOCUS3985</name>
</gene>
<evidence type="ECO:0000313" key="9">
    <source>
        <dbReference type="EMBL" id="VDK87216.1"/>
    </source>
</evidence>
<feature type="compositionally biased region" description="Basic and acidic residues" evidence="7">
    <location>
        <begin position="1528"/>
        <end position="1538"/>
    </location>
</feature>
<feature type="domain" description="Histone deacetylase interacting" evidence="8">
    <location>
        <begin position="551"/>
        <end position="654"/>
    </location>
</feature>
<evidence type="ECO:0000256" key="2">
    <source>
        <dbReference type="ARBA" id="ARBA00022491"/>
    </source>
</evidence>
<evidence type="ECO:0000256" key="5">
    <source>
        <dbReference type="ARBA" id="ARBA00023242"/>
    </source>
</evidence>
<reference evidence="9 10" key="1">
    <citation type="submission" date="2018-11" db="EMBL/GenBank/DDBJ databases">
        <authorList>
            <consortium name="Pathogen Informatics"/>
        </authorList>
    </citation>
    <scope>NUCLEOTIDE SEQUENCE [LARGE SCALE GENOMIC DNA]</scope>
</reference>
<sequence>MLRPKVADALSYLDLVKARFSNQHAIYTEFLDVMREIGTDVVIRRVRELFDGHPDLIDGFNTFIPQGYRMECSASSRPLPTQAPAASTIAPISYSTELAFVTSGADSSSRTNYYTTCPLNANSPSQPPLLRSHLTTTTDSHTLHPLNVGSVPPTQPISTVAIVENPDALRGSTPSHMVFPQTYISNVQQQQHQAQSFNHAIIYVNKVKNRFQAKPDVYKSFLEILQWYQREQGHTDSLRRKKAEQQVYQDVAKLLHGHEDLLQEFSRFLPESTGVASDISDVSTKGVPYGSVSELSSAVHLGSSHNRFAPGGLPPPPDSHWHRVPDSSPNLSSPGLGPQSSGAAESKKIKRTAQSSTPHAGVSTEPNIAIKKSRQSVRDVSIADTASLLNGGDATLLQKIRDALEVDVGSTSRPYQSLLQNISLFNRKLITESQLIDTAKVLLQRFPELWRQFRDLFSAVAPEIGGRTHSISSPNDQVGYRVCTPDREGENDKRAGGMSLSFQPPAQSNSLSSPPLSDSNITHPLAGPDNAAMIALVSEVSQRRLDLDFNKLRTCGASYRALPADFPQPKCSGRAKSAIARTVLNDSYISFSSLTSEDSQFVSSKKNQYEENMYHTEDERYEADMIMEVNRAALQNLIVVKRRIDRMNREEQQSFHLDDLLGGTSAILMKKAIHRYANFSLRVICYQCTIFIIHHRFCHILDNFGRSLIPHLVSFFCRVYGDKAGDVIYGLKTCPATVVPIVIQRMRQKDNEWREAVRSFHRIWSDQDAKNYLRSLDHQGATFKQRDNPFLRTKTVINQIEAIARGEKSQSSESDSPDPVGCLLSKCLTSCSSAYDSLHPGSLGSALSHVVEGIGDDGGMHMTLEYPPPNVCASLLEDVASLIIHHVKRQSNTSKEDKRAMKFLVRTVLQDLFMQERFPMSDDEDDEVDRSEDSDAGDDEEADKEGPSNLEENASNNGRRSARRTRRAARTATQTNGKSSAKASPPNSLPQSVDNDANTRLSQDPSKSGTEVKATPEADHTRAPVEAYFGGRAQNTRPEVDFNAKMPMEEYYSLFYGNNHWYAFLRLHHLLLTRLSQLRSRAIILQEEHAKEGGKSNPQAAEVLRLRKAGCSEPREHYHRALNLVKDLLDGCEDIQTYEDRLRDMFGIYAYPWFTMDRLVTNLVRQLHLLASGDELSHRLTSLFRSYFKSSINRSACGGNKSKQEPELCDFMPKSPIPVDSTAEARHWYDYLAKYLLLPGCWTAGPLSSSVLARIRPVFLYRNVKRCVNRLTQQAVLRRQQELITTGDPQPEEMLLRRLSETSETPLQIDEQPELAASSSPEAATPSHVPGVGLKGNLEKDIWELMVGVFRNNLTHTELFRDTYSSDCMQSSTNLSVKSASKTYKINWSVGSYGIFVRRKGKNSSCSSRPSKKFRDFQARWLREHYDPQQMAQITKQFSRPGTDVSSACDVPKPEIEAALGAEEEPAAQSSNSLPKDEAMTEDSDCELVITDVKQEQSAPKNAPLVPASKEQPKSISDSPNSSPEPPVDVKSEHEDVS</sequence>
<dbReference type="SMART" id="SM00761">
    <property type="entry name" value="HDAC_interact"/>
    <property type="match status" value="1"/>
</dbReference>
<dbReference type="Proteomes" id="UP000281553">
    <property type="component" value="Unassembled WGS sequence"/>
</dbReference>
<feature type="region of interest" description="Disordered" evidence="7">
    <location>
        <begin position="1302"/>
        <end position="1332"/>
    </location>
</feature>
<evidence type="ECO:0000259" key="8">
    <source>
        <dbReference type="SMART" id="SM00761"/>
    </source>
</evidence>
<feature type="compositionally biased region" description="Low complexity" evidence="7">
    <location>
        <begin position="1314"/>
        <end position="1327"/>
    </location>
</feature>
<name>A0A3P6TGE7_DIBLA</name>
<dbReference type="GO" id="GO:0003714">
    <property type="term" value="F:transcription corepressor activity"/>
    <property type="evidence" value="ECO:0007669"/>
    <property type="project" value="InterPro"/>
</dbReference>
<dbReference type="InterPro" id="IPR039774">
    <property type="entry name" value="Sin3-like"/>
</dbReference>
<accession>A0A3P6TGE7</accession>
<dbReference type="InterPro" id="IPR003822">
    <property type="entry name" value="PAH"/>
</dbReference>
<feature type="region of interest" description="Disordered" evidence="7">
    <location>
        <begin position="917"/>
        <end position="1032"/>
    </location>
</feature>
<feature type="compositionally biased region" description="Acidic residues" evidence="7">
    <location>
        <begin position="921"/>
        <end position="943"/>
    </location>
</feature>
<feature type="compositionally biased region" description="Low complexity" evidence="7">
    <location>
        <begin position="327"/>
        <end position="342"/>
    </location>
</feature>
<feature type="region of interest" description="Disordered" evidence="7">
    <location>
        <begin position="306"/>
        <end position="375"/>
    </location>
</feature>
<keyword evidence="10" id="KW-1185">Reference proteome</keyword>
<dbReference type="GO" id="GO:0000122">
    <property type="term" value="P:negative regulation of transcription by RNA polymerase II"/>
    <property type="evidence" value="ECO:0007669"/>
    <property type="project" value="TreeGrafter"/>
</dbReference>
<evidence type="ECO:0000313" key="10">
    <source>
        <dbReference type="Proteomes" id="UP000281553"/>
    </source>
</evidence>
<evidence type="ECO:0000256" key="4">
    <source>
        <dbReference type="ARBA" id="ARBA00022843"/>
    </source>
</evidence>
<protein>
    <recommendedName>
        <fullName evidence="8">Histone deacetylase interacting domain-containing protein</fullName>
    </recommendedName>
</protein>
<dbReference type="PANTHER" id="PTHR12346">
    <property type="entry name" value="SIN3B-RELATED"/>
    <property type="match status" value="1"/>
</dbReference>
<dbReference type="Pfam" id="PF08295">
    <property type="entry name" value="Sin3_corepress"/>
    <property type="match status" value="1"/>
</dbReference>
<dbReference type="InterPro" id="IPR031693">
    <property type="entry name" value="Sin3_C"/>
</dbReference>
<feature type="compositionally biased region" description="Basic and acidic residues" evidence="7">
    <location>
        <begin position="1014"/>
        <end position="1023"/>
    </location>
</feature>
<feature type="compositionally biased region" description="Low complexity" evidence="7">
    <location>
        <begin position="508"/>
        <end position="520"/>
    </location>
</feature>